<evidence type="ECO:0000313" key="4">
    <source>
        <dbReference type="Proteomes" id="UP001303647"/>
    </source>
</evidence>
<evidence type="ECO:0000256" key="2">
    <source>
        <dbReference type="SAM" id="Phobius"/>
    </source>
</evidence>
<feature type="transmembrane region" description="Helical" evidence="2">
    <location>
        <begin position="132"/>
        <end position="153"/>
    </location>
</feature>
<evidence type="ECO:0000313" key="3">
    <source>
        <dbReference type="EMBL" id="KAK4244891.1"/>
    </source>
</evidence>
<sequence length="365" mass="38979">MASARHVGAITELNLSTCQPSNFATKITAAAVPGLRTSAAFLTFLRANLVLLDSAAVPSNAPTPTLAPQSQTLLPPVHPSRLAAKQPRAALSDDEIPPLSLEVLTVEEDKGAALKLVADSIAQQRQRAASHLALHPLPLSALLAVLATVYRYYSWAVSKKSAHQQHDDFGNALMLVASGAVLTYLVIIRALTSGYLRAAEGISRDYLSAGRPAGTEEDIVLGTRHGSDIVGALVLRLERPGSTSSPDGSGGGSSCGSGSSGGGGSRRKAHSRQNSFKLKGGRGVIRAWTTRLRYRRRGLGGDLLREAVRVTRERCGRDAEVGFAKEHANSVMVLPELFNRPFRKAEMQAARALDKILSEWDGRRR</sequence>
<reference evidence="3" key="1">
    <citation type="journal article" date="2023" name="Mol. Phylogenet. Evol.">
        <title>Genome-scale phylogeny and comparative genomics of the fungal order Sordariales.</title>
        <authorList>
            <person name="Hensen N."/>
            <person name="Bonometti L."/>
            <person name="Westerberg I."/>
            <person name="Brannstrom I.O."/>
            <person name="Guillou S."/>
            <person name="Cros-Aarteil S."/>
            <person name="Calhoun S."/>
            <person name="Haridas S."/>
            <person name="Kuo A."/>
            <person name="Mondo S."/>
            <person name="Pangilinan J."/>
            <person name="Riley R."/>
            <person name="LaButti K."/>
            <person name="Andreopoulos B."/>
            <person name="Lipzen A."/>
            <person name="Chen C."/>
            <person name="Yan M."/>
            <person name="Daum C."/>
            <person name="Ng V."/>
            <person name="Clum A."/>
            <person name="Steindorff A."/>
            <person name="Ohm R.A."/>
            <person name="Martin F."/>
            <person name="Silar P."/>
            <person name="Natvig D.O."/>
            <person name="Lalanne C."/>
            <person name="Gautier V."/>
            <person name="Ament-Velasquez S.L."/>
            <person name="Kruys A."/>
            <person name="Hutchinson M.I."/>
            <person name="Powell A.J."/>
            <person name="Barry K."/>
            <person name="Miller A.N."/>
            <person name="Grigoriev I.V."/>
            <person name="Debuchy R."/>
            <person name="Gladieux P."/>
            <person name="Hiltunen Thoren M."/>
            <person name="Johannesson H."/>
        </authorList>
    </citation>
    <scope>NUCLEOTIDE SEQUENCE</scope>
    <source>
        <strain evidence="3">CBS 359.72</strain>
    </source>
</reference>
<keyword evidence="2" id="KW-1133">Transmembrane helix</keyword>
<dbReference type="Proteomes" id="UP001303647">
    <property type="component" value="Unassembled WGS sequence"/>
</dbReference>
<protein>
    <submittedName>
        <fullName evidence="3">Uncharacterized protein</fullName>
    </submittedName>
</protein>
<organism evidence="3 4">
    <name type="scientific">Corynascus novoguineensis</name>
    <dbReference type="NCBI Taxonomy" id="1126955"/>
    <lineage>
        <taxon>Eukaryota</taxon>
        <taxon>Fungi</taxon>
        <taxon>Dikarya</taxon>
        <taxon>Ascomycota</taxon>
        <taxon>Pezizomycotina</taxon>
        <taxon>Sordariomycetes</taxon>
        <taxon>Sordariomycetidae</taxon>
        <taxon>Sordariales</taxon>
        <taxon>Chaetomiaceae</taxon>
        <taxon>Corynascus</taxon>
    </lineage>
</organism>
<feature type="compositionally biased region" description="Gly residues" evidence="1">
    <location>
        <begin position="248"/>
        <end position="264"/>
    </location>
</feature>
<comment type="caution">
    <text evidence="3">The sequence shown here is derived from an EMBL/GenBank/DDBJ whole genome shotgun (WGS) entry which is preliminary data.</text>
</comment>
<reference evidence="3" key="2">
    <citation type="submission" date="2023-05" db="EMBL/GenBank/DDBJ databases">
        <authorList>
            <consortium name="Lawrence Berkeley National Laboratory"/>
            <person name="Steindorff A."/>
            <person name="Hensen N."/>
            <person name="Bonometti L."/>
            <person name="Westerberg I."/>
            <person name="Brannstrom I.O."/>
            <person name="Guillou S."/>
            <person name="Cros-Aarteil S."/>
            <person name="Calhoun S."/>
            <person name="Haridas S."/>
            <person name="Kuo A."/>
            <person name="Mondo S."/>
            <person name="Pangilinan J."/>
            <person name="Riley R."/>
            <person name="Labutti K."/>
            <person name="Andreopoulos B."/>
            <person name="Lipzen A."/>
            <person name="Chen C."/>
            <person name="Yanf M."/>
            <person name="Daum C."/>
            <person name="Ng V."/>
            <person name="Clum A."/>
            <person name="Ohm R."/>
            <person name="Martin F."/>
            <person name="Silar P."/>
            <person name="Natvig D."/>
            <person name="Lalanne C."/>
            <person name="Gautier V."/>
            <person name="Ament-Velasquez S.L."/>
            <person name="Kruys A."/>
            <person name="Hutchinson M.I."/>
            <person name="Powell A.J."/>
            <person name="Barry K."/>
            <person name="Miller A.N."/>
            <person name="Grigoriev I.V."/>
            <person name="Debuchy R."/>
            <person name="Gladieux P."/>
            <person name="Thoren M.H."/>
            <person name="Johannesson H."/>
        </authorList>
    </citation>
    <scope>NUCLEOTIDE SEQUENCE</scope>
    <source>
        <strain evidence="3">CBS 359.72</strain>
    </source>
</reference>
<feature type="transmembrane region" description="Helical" evidence="2">
    <location>
        <begin position="173"/>
        <end position="196"/>
    </location>
</feature>
<keyword evidence="2" id="KW-0812">Transmembrane</keyword>
<name>A0AAN7HCN7_9PEZI</name>
<keyword evidence="2" id="KW-0472">Membrane</keyword>
<evidence type="ECO:0000256" key="1">
    <source>
        <dbReference type="SAM" id="MobiDB-lite"/>
    </source>
</evidence>
<gene>
    <name evidence="3" type="ORF">C7999DRAFT_34766</name>
</gene>
<dbReference type="EMBL" id="MU857720">
    <property type="protein sequence ID" value="KAK4244891.1"/>
    <property type="molecule type" value="Genomic_DNA"/>
</dbReference>
<proteinExistence type="predicted"/>
<dbReference type="AlphaFoldDB" id="A0AAN7HCN7"/>
<keyword evidence="4" id="KW-1185">Reference proteome</keyword>
<accession>A0AAN7HCN7</accession>
<feature type="region of interest" description="Disordered" evidence="1">
    <location>
        <begin position="241"/>
        <end position="275"/>
    </location>
</feature>